<keyword evidence="3" id="KW-1185">Reference proteome</keyword>
<feature type="region of interest" description="Disordered" evidence="1">
    <location>
        <begin position="70"/>
        <end position="92"/>
    </location>
</feature>
<evidence type="ECO:0000313" key="3">
    <source>
        <dbReference type="Proteomes" id="UP001054252"/>
    </source>
</evidence>
<dbReference type="Proteomes" id="UP001054252">
    <property type="component" value="Unassembled WGS sequence"/>
</dbReference>
<evidence type="ECO:0000256" key="1">
    <source>
        <dbReference type="SAM" id="MobiDB-lite"/>
    </source>
</evidence>
<name>A0AAV5M8T2_9ROSI</name>
<gene>
    <name evidence="2" type="ORF">SLEP1_g53235</name>
</gene>
<sequence length="92" mass="10414">MATRGFINSTLPKVDRRRAREKVLTHAGATVVKHTLELRWDHDEEGHTVFSPNFDFEFITVKEGKAEAVGTEVEKSQPPPPVEIHPVPLEEE</sequence>
<dbReference type="AlphaFoldDB" id="A0AAV5M8T2"/>
<organism evidence="2 3">
    <name type="scientific">Rubroshorea leprosula</name>
    <dbReference type="NCBI Taxonomy" id="152421"/>
    <lineage>
        <taxon>Eukaryota</taxon>
        <taxon>Viridiplantae</taxon>
        <taxon>Streptophyta</taxon>
        <taxon>Embryophyta</taxon>
        <taxon>Tracheophyta</taxon>
        <taxon>Spermatophyta</taxon>
        <taxon>Magnoliopsida</taxon>
        <taxon>eudicotyledons</taxon>
        <taxon>Gunneridae</taxon>
        <taxon>Pentapetalae</taxon>
        <taxon>rosids</taxon>
        <taxon>malvids</taxon>
        <taxon>Malvales</taxon>
        <taxon>Dipterocarpaceae</taxon>
        <taxon>Rubroshorea</taxon>
    </lineage>
</organism>
<dbReference type="EMBL" id="BPVZ01000205">
    <property type="protein sequence ID" value="GKV46236.1"/>
    <property type="molecule type" value="Genomic_DNA"/>
</dbReference>
<protein>
    <submittedName>
        <fullName evidence="2">Uncharacterized protein</fullName>
    </submittedName>
</protein>
<evidence type="ECO:0000313" key="2">
    <source>
        <dbReference type="EMBL" id="GKV46236.1"/>
    </source>
</evidence>
<accession>A0AAV5M8T2</accession>
<comment type="caution">
    <text evidence="2">The sequence shown here is derived from an EMBL/GenBank/DDBJ whole genome shotgun (WGS) entry which is preliminary data.</text>
</comment>
<reference evidence="2 3" key="1">
    <citation type="journal article" date="2021" name="Commun. Biol.">
        <title>The genome of Shorea leprosula (Dipterocarpaceae) highlights the ecological relevance of drought in aseasonal tropical rainforests.</title>
        <authorList>
            <person name="Ng K.K.S."/>
            <person name="Kobayashi M.J."/>
            <person name="Fawcett J.A."/>
            <person name="Hatakeyama M."/>
            <person name="Paape T."/>
            <person name="Ng C.H."/>
            <person name="Ang C.C."/>
            <person name="Tnah L.H."/>
            <person name="Lee C.T."/>
            <person name="Nishiyama T."/>
            <person name="Sese J."/>
            <person name="O'Brien M.J."/>
            <person name="Copetti D."/>
            <person name="Mohd Noor M.I."/>
            <person name="Ong R.C."/>
            <person name="Putra M."/>
            <person name="Sireger I.Z."/>
            <person name="Indrioko S."/>
            <person name="Kosugi Y."/>
            <person name="Izuno A."/>
            <person name="Isagi Y."/>
            <person name="Lee S.L."/>
            <person name="Shimizu K.K."/>
        </authorList>
    </citation>
    <scope>NUCLEOTIDE SEQUENCE [LARGE SCALE GENOMIC DNA]</scope>
    <source>
        <strain evidence="2">214</strain>
    </source>
</reference>
<proteinExistence type="predicted"/>